<dbReference type="EMBL" id="CP129683">
    <property type="protein sequence ID" value="XDS51378.1"/>
    <property type="molecule type" value="Genomic_DNA"/>
</dbReference>
<evidence type="ECO:0000313" key="3">
    <source>
        <dbReference type="EMBL" id="XDS46986.1"/>
    </source>
</evidence>
<feature type="domain" description="DUF1828" evidence="1">
    <location>
        <begin position="36"/>
        <end position="122"/>
    </location>
</feature>
<evidence type="ECO:0000259" key="1">
    <source>
        <dbReference type="Pfam" id="PF08861"/>
    </source>
</evidence>
<reference evidence="5" key="1">
    <citation type="submission" date="2023-07" db="EMBL/GenBank/DDBJ databases">
        <title>Bifidobacterium aquikefiriaerophilum sp. nov. and Bifidobacterium eccum sp. nov., isolated from water kefir.</title>
        <authorList>
            <person name="Breselge S."/>
            <person name="Bellassi P."/>
            <person name="Barcenilla C."/>
            <person name="Alvarez-Ordonez A."/>
            <person name="Morelli L."/>
            <person name="Cotter P.D."/>
        </authorList>
    </citation>
    <scope>NUCLEOTIDE SEQUENCE</scope>
    <source>
        <strain evidence="5">WK012_4_13</strain>
        <strain evidence="4">WK013_4_14</strain>
        <strain evidence="3">WK048_4_13</strain>
    </source>
</reference>
<proteinExistence type="predicted"/>
<name>A0AB39UR64_9BIFI</name>
<gene>
    <name evidence="5" type="ORF">QN062_04190</name>
    <name evidence="4" type="ORF">QN216_08205</name>
    <name evidence="3" type="ORF">QN217_02260</name>
</gene>
<evidence type="ECO:0000259" key="2">
    <source>
        <dbReference type="Pfam" id="PF08862"/>
    </source>
</evidence>
<dbReference type="KEGG" id="bfk:QN062_04190"/>
<accession>A0AB39UR64</accession>
<protein>
    <submittedName>
        <fullName evidence="5">DUF1829 domain-containing protein</fullName>
    </submittedName>
</protein>
<evidence type="ECO:0000313" key="5">
    <source>
        <dbReference type="EMBL" id="XDS51378.1"/>
    </source>
</evidence>
<organism evidence="5">
    <name type="scientific">Bifidobacterium fermentum</name>
    <dbReference type="NCBI Taxonomy" id="3059035"/>
    <lineage>
        <taxon>Bacteria</taxon>
        <taxon>Bacillati</taxon>
        <taxon>Actinomycetota</taxon>
        <taxon>Actinomycetes</taxon>
        <taxon>Bifidobacteriales</taxon>
        <taxon>Bifidobacteriaceae</taxon>
        <taxon>Bifidobacterium</taxon>
    </lineage>
</organism>
<dbReference type="AlphaFoldDB" id="A0AB39UR64"/>
<dbReference type="EMBL" id="CP129675">
    <property type="protein sequence ID" value="XDS46986.1"/>
    <property type="molecule type" value="Genomic_DNA"/>
</dbReference>
<feature type="domain" description="DUF1829" evidence="2">
    <location>
        <begin position="160"/>
        <end position="246"/>
    </location>
</feature>
<dbReference type="EMBL" id="CP129682">
    <property type="protein sequence ID" value="XDS48309.1"/>
    <property type="molecule type" value="Genomic_DNA"/>
</dbReference>
<evidence type="ECO:0000313" key="4">
    <source>
        <dbReference type="EMBL" id="XDS48309.1"/>
    </source>
</evidence>
<dbReference type="Pfam" id="PF08861">
    <property type="entry name" value="DUF1828"/>
    <property type="match status" value="1"/>
</dbReference>
<dbReference type="RefSeq" id="WP_369342341.1">
    <property type="nucleotide sequence ID" value="NZ_CP129675.1"/>
</dbReference>
<dbReference type="InterPro" id="IPR014960">
    <property type="entry name" value="DUF1828"/>
</dbReference>
<dbReference type="Pfam" id="PF08862">
    <property type="entry name" value="DUF1829"/>
    <property type="match status" value="1"/>
</dbReference>
<sequence>MTNGFDTKTLVDGYADWLKSSATTRVVDRWTEITVPFLDHANDHFQFYVRLYDDRMSFNDDGYTLNGLITSGFNMKSSRADRLGEIVKQFGATLENGSIAMSAPSDKSADAMNRYVQALIHVDSMIETITHRIIGYFAEDVAQALLQQDLFFTQNVSITGKSKFQHIFDFLFQQTKSTPTRFGQAPATLDKNSMATILFNWDDARGSEKRKNAELIVFGNDKDKPINSDVLAGFDEYNVPVLKYSEIPDKAQMMLSA</sequence>
<dbReference type="InterPro" id="IPR014961">
    <property type="entry name" value="DUF1829"/>
</dbReference>